<name>A0A512E0B4_9PROT</name>
<dbReference type="Proteomes" id="UP000321523">
    <property type="component" value="Unassembled WGS sequence"/>
</dbReference>
<dbReference type="RefSeq" id="WP_044435745.1">
    <property type="nucleotide sequence ID" value="NZ_BJYZ01000036.1"/>
</dbReference>
<accession>A0A512E0B4</accession>
<organism evidence="1 2">
    <name type="scientific">Skermanella aerolata</name>
    <dbReference type="NCBI Taxonomy" id="393310"/>
    <lineage>
        <taxon>Bacteria</taxon>
        <taxon>Pseudomonadati</taxon>
        <taxon>Pseudomonadota</taxon>
        <taxon>Alphaproteobacteria</taxon>
        <taxon>Rhodospirillales</taxon>
        <taxon>Azospirillaceae</taxon>
        <taxon>Skermanella</taxon>
    </lineage>
</organism>
<evidence type="ECO:0000313" key="2">
    <source>
        <dbReference type="Proteomes" id="UP000321523"/>
    </source>
</evidence>
<reference evidence="1 2" key="1">
    <citation type="submission" date="2019-07" db="EMBL/GenBank/DDBJ databases">
        <title>Whole genome shotgun sequence of Skermanella aerolata NBRC 106429.</title>
        <authorList>
            <person name="Hosoyama A."/>
            <person name="Uohara A."/>
            <person name="Ohji S."/>
            <person name="Ichikawa N."/>
        </authorList>
    </citation>
    <scope>NUCLEOTIDE SEQUENCE [LARGE SCALE GENOMIC DNA]</scope>
    <source>
        <strain evidence="1 2">NBRC 106429</strain>
    </source>
</reference>
<gene>
    <name evidence="1" type="ORF">SAE02_63000</name>
</gene>
<keyword evidence="2" id="KW-1185">Reference proteome</keyword>
<dbReference type="AlphaFoldDB" id="A0A512E0B4"/>
<sequence length="163" mass="18622">MTFHGTFEIATPEEYFEKIVLRTYLETKEPQNKCSSAAFLIATTFAYHFIDWRYSSKKSEKKDDGIGMIKRVLDGIATNEEIDYFDVARQIANGTKHFKRSDGAPNDDRAKTAVVNPFSDEFTDEFGPTLLIDITRSDGSGTEKVTARDFLEKLLIFWRGQMP</sequence>
<protein>
    <submittedName>
        <fullName evidence="1">Uncharacterized protein</fullName>
    </submittedName>
</protein>
<evidence type="ECO:0000313" key="1">
    <source>
        <dbReference type="EMBL" id="GEO42152.1"/>
    </source>
</evidence>
<comment type="caution">
    <text evidence="1">The sequence shown here is derived from an EMBL/GenBank/DDBJ whole genome shotgun (WGS) entry which is preliminary data.</text>
</comment>
<dbReference type="EMBL" id="BJYZ01000036">
    <property type="protein sequence ID" value="GEO42152.1"/>
    <property type="molecule type" value="Genomic_DNA"/>
</dbReference>
<proteinExistence type="predicted"/>